<comment type="caution">
    <text evidence="2">The sequence shown here is derived from an EMBL/GenBank/DDBJ whole genome shotgun (WGS) entry which is preliminary data.</text>
</comment>
<reference evidence="2" key="1">
    <citation type="submission" date="2018-05" db="EMBL/GenBank/DDBJ databases">
        <title>Draft genome of Mucuna pruriens seed.</title>
        <authorList>
            <person name="Nnadi N.E."/>
            <person name="Vos R."/>
            <person name="Hasami M.H."/>
            <person name="Devisetty U.K."/>
            <person name="Aguiy J.C."/>
        </authorList>
    </citation>
    <scope>NUCLEOTIDE SEQUENCE [LARGE SCALE GENOMIC DNA]</scope>
    <source>
        <strain evidence="2">JCA_2017</strain>
    </source>
</reference>
<keyword evidence="3" id="KW-1185">Reference proteome</keyword>
<feature type="compositionally biased region" description="Polar residues" evidence="1">
    <location>
        <begin position="1"/>
        <end position="21"/>
    </location>
</feature>
<protein>
    <recommendedName>
        <fullName evidence="4">Retrotransposon gag domain-containing protein</fullName>
    </recommendedName>
</protein>
<evidence type="ECO:0000313" key="3">
    <source>
        <dbReference type="Proteomes" id="UP000257109"/>
    </source>
</evidence>
<dbReference type="EMBL" id="QJKJ01007617">
    <property type="protein sequence ID" value="RDX82529.1"/>
    <property type="molecule type" value="Genomic_DNA"/>
</dbReference>
<dbReference type="AlphaFoldDB" id="A0A371FW45"/>
<name>A0A371FW45_MUCPR</name>
<gene>
    <name evidence="2" type="ORF">CR513_36664</name>
</gene>
<sequence>MGTSNATTRQPEQSWKTNAQDACSAKVTNKHSKPMCLAPKGTHVRQHPFVDGIMETPCPKGRGVCTWTNTTVPLTLMNTLQTISPNNEDAILCQIFLTSLKGYALRWYT</sequence>
<organism evidence="2 3">
    <name type="scientific">Mucuna pruriens</name>
    <name type="common">Velvet bean</name>
    <name type="synonym">Dolichos pruriens</name>
    <dbReference type="NCBI Taxonomy" id="157652"/>
    <lineage>
        <taxon>Eukaryota</taxon>
        <taxon>Viridiplantae</taxon>
        <taxon>Streptophyta</taxon>
        <taxon>Embryophyta</taxon>
        <taxon>Tracheophyta</taxon>
        <taxon>Spermatophyta</taxon>
        <taxon>Magnoliopsida</taxon>
        <taxon>eudicotyledons</taxon>
        <taxon>Gunneridae</taxon>
        <taxon>Pentapetalae</taxon>
        <taxon>rosids</taxon>
        <taxon>fabids</taxon>
        <taxon>Fabales</taxon>
        <taxon>Fabaceae</taxon>
        <taxon>Papilionoideae</taxon>
        <taxon>50 kb inversion clade</taxon>
        <taxon>NPAAA clade</taxon>
        <taxon>indigoferoid/millettioid clade</taxon>
        <taxon>Phaseoleae</taxon>
        <taxon>Mucuna</taxon>
    </lineage>
</organism>
<feature type="region of interest" description="Disordered" evidence="1">
    <location>
        <begin position="1"/>
        <end position="23"/>
    </location>
</feature>
<evidence type="ECO:0000256" key="1">
    <source>
        <dbReference type="SAM" id="MobiDB-lite"/>
    </source>
</evidence>
<accession>A0A371FW45</accession>
<evidence type="ECO:0008006" key="4">
    <source>
        <dbReference type="Google" id="ProtNLM"/>
    </source>
</evidence>
<dbReference type="Proteomes" id="UP000257109">
    <property type="component" value="Unassembled WGS sequence"/>
</dbReference>
<dbReference type="OrthoDB" id="1436372at2759"/>
<proteinExistence type="predicted"/>
<feature type="non-terminal residue" evidence="2">
    <location>
        <position position="1"/>
    </location>
</feature>
<evidence type="ECO:0000313" key="2">
    <source>
        <dbReference type="EMBL" id="RDX82529.1"/>
    </source>
</evidence>